<accession>A0A1D8TLZ0</accession>
<feature type="transmembrane region" description="Helical" evidence="8">
    <location>
        <begin position="423"/>
        <end position="443"/>
    </location>
</feature>
<comment type="subcellular location">
    <subcellularLocation>
        <location evidence="8">Cell inner membrane</location>
        <topology evidence="8">Multi-pass membrane protein</topology>
    </subcellularLocation>
    <subcellularLocation>
        <location evidence="1">Membrane</location>
        <topology evidence="1">Multi-pass membrane protein</topology>
    </subcellularLocation>
</comment>
<evidence type="ECO:0000256" key="6">
    <source>
        <dbReference type="ARBA" id="ARBA00023065"/>
    </source>
</evidence>
<dbReference type="AlphaFoldDB" id="A0A1D8TLZ0"/>
<dbReference type="RefSeq" id="WP_070391136.1">
    <property type="nucleotide sequence ID" value="NZ_CP017599.1"/>
</dbReference>
<evidence type="ECO:0000256" key="2">
    <source>
        <dbReference type="ARBA" id="ARBA00022448"/>
    </source>
</evidence>
<dbReference type="Proteomes" id="UP000177870">
    <property type="component" value="Chromosome"/>
</dbReference>
<evidence type="ECO:0000256" key="5">
    <source>
        <dbReference type="ARBA" id="ARBA00022989"/>
    </source>
</evidence>
<evidence type="ECO:0000256" key="4">
    <source>
        <dbReference type="ARBA" id="ARBA00022781"/>
    </source>
</evidence>
<dbReference type="Pfam" id="PF03040">
    <property type="entry name" value="CemA"/>
    <property type="match status" value="1"/>
</dbReference>
<dbReference type="GO" id="GO:0005886">
    <property type="term" value="C:plasma membrane"/>
    <property type="evidence" value="ECO:0007669"/>
    <property type="project" value="UniProtKB-SubCell"/>
</dbReference>
<evidence type="ECO:0000256" key="1">
    <source>
        <dbReference type="ARBA" id="ARBA00004141"/>
    </source>
</evidence>
<evidence type="ECO:0000313" key="9">
    <source>
        <dbReference type="EMBL" id="AOW98629.1"/>
    </source>
</evidence>
<dbReference type="NCBIfam" id="NF002703">
    <property type="entry name" value="PRK02507.1-1"/>
    <property type="match status" value="1"/>
</dbReference>
<dbReference type="GO" id="GO:0015078">
    <property type="term" value="F:proton transmembrane transporter activity"/>
    <property type="evidence" value="ECO:0007669"/>
    <property type="project" value="UniProtKB-UniRule"/>
</dbReference>
<evidence type="ECO:0000313" key="10">
    <source>
        <dbReference type="Proteomes" id="UP000177870"/>
    </source>
</evidence>
<reference evidence="10" key="1">
    <citation type="submission" date="2016-10" db="EMBL/GenBank/DDBJ databases">
        <title>Comparative genomics uncovers the prolific and rare metabolic potential of the cyanobacterial genus Moorea.</title>
        <authorList>
            <person name="Leao T."/>
            <person name="Castelao G."/>
            <person name="Korobeynikov A."/>
            <person name="Monroe E.A."/>
            <person name="Podell S."/>
            <person name="Glukhov E."/>
            <person name="Allen E."/>
            <person name="Gerwick W.H."/>
            <person name="Gerwick L."/>
        </authorList>
    </citation>
    <scope>NUCLEOTIDE SEQUENCE [LARGE SCALE GENOMIC DNA]</scope>
    <source>
        <strain evidence="10">PAL-8-15-08-1</strain>
    </source>
</reference>
<sequence>MNLQTILRTARQWFFNTPERALDQAYKAALKIKAIEDEYFGGQKISADTSQYSNSVIAYFEAEVNKYIKTINVRLVEFKTSRYVIINPELTGSNPIESSQQQARENSQLSESIDLSDQQSIIIEKLNFIDEILNKYAPPKPERNTAALIPINQKPDNQITNASPRQVIKQNSNLREAAYLESDNNSSRNNQGANSKKITDKTGVLPRSIVGTVKRIQQELDPRAEDKVVKTFRRSQRKTVISIKFILILTIVPILTQQISKTFLVSPIVDHFRSSQESAIFLNYEMEEEALVELKKFEEELHFRSLLGFTPKLSEEEMEEEIKHKANELAEDYHNQGSNAIKNIFADIIALVGFALVIINSKRDVIILKSFMDDIIYGLSDSAKAFIIILFTDIFVGFHSPHGWEIILEALSRHLGIPESREFIFLFIATFPVILDSVIKYWIFRYLNRISPSAVATYRTMNE</sequence>
<keyword evidence="7 8" id="KW-0472">Membrane</keyword>
<keyword evidence="4 8" id="KW-0375">Hydrogen ion transport</keyword>
<comment type="similarity">
    <text evidence="8">Belongs to the CemA family.</text>
</comment>
<keyword evidence="8" id="KW-0997">Cell inner membrane</keyword>
<keyword evidence="8" id="KW-1003">Cell membrane</keyword>
<evidence type="ECO:0000256" key="3">
    <source>
        <dbReference type="ARBA" id="ARBA00022692"/>
    </source>
</evidence>
<dbReference type="EMBL" id="CP017599">
    <property type="protein sequence ID" value="AOW98629.1"/>
    <property type="molecule type" value="Genomic_DNA"/>
</dbReference>
<comment type="function">
    <text evidence="8">Required for H(+) efflux immediately after light irradiation to form a rapid H(+) concentration gradient across the thylakoid membranes. Together with PxcL, contributes to transient H(+) uptake following dark to light transition.</text>
</comment>
<dbReference type="PANTHER" id="PTHR33650">
    <property type="entry name" value="CHLOROPLAST ENVELOPE MEMBRANE PROTEIN-RELATED"/>
    <property type="match status" value="1"/>
</dbReference>
<proteinExistence type="inferred from homology"/>
<feature type="transmembrane region" description="Helical" evidence="8">
    <location>
        <begin position="344"/>
        <end position="361"/>
    </location>
</feature>
<keyword evidence="3 8" id="KW-0812">Transmembrane</keyword>
<evidence type="ECO:0000256" key="8">
    <source>
        <dbReference type="HAMAP-Rule" id="MF_01308"/>
    </source>
</evidence>
<feature type="transmembrane region" description="Helical" evidence="8">
    <location>
        <begin position="240"/>
        <end position="259"/>
    </location>
</feature>
<dbReference type="PANTHER" id="PTHR33650:SF2">
    <property type="entry name" value="CHLOROPLAST ENVELOPE MEMBRANE PROTEIN"/>
    <property type="match status" value="1"/>
</dbReference>
<dbReference type="STRING" id="1458985.BJP34_03465"/>
<protein>
    <recommendedName>
        <fullName evidence="8">Proton extrusion protein PxcA</fullName>
    </recommendedName>
</protein>
<name>A0A1D8TLZ0_9CYAN</name>
<evidence type="ECO:0000256" key="7">
    <source>
        <dbReference type="ARBA" id="ARBA00023136"/>
    </source>
</evidence>
<dbReference type="KEGG" id="mpro:BJP34_03465"/>
<feature type="transmembrane region" description="Helical" evidence="8">
    <location>
        <begin position="382"/>
        <end position="403"/>
    </location>
</feature>
<dbReference type="InterPro" id="IPR004282">
    <property type="entry name" value="CemA"/>
</dbReference>
<dbReference type="OrthoDB" id="418298at2"/>
<keyword evidence="2 8" id="KW-0813">Transport</keyword>
<gene>
    <name evidence="8" type="primary">pxcA</name>
    <name evidence="9" type="ORF">BJP34_03465</name>
</gene>
<keyword evidence="5 8" id="KW-1133">Transmembrane helix</keyword>
<keyword evidence="6 8" id="KW-0406">Ion transport</keyword>
<organism evidence="9 10">
    <name type="scientific">Moorena producens PAL-8-15-08-1</name>
    <dbReference type="NCBI Taxonomy" id="1458985"/>
    <lineage>
        <taxon>Bacteria</taxon>
        <taxon>Bacillati</taxon>
        <taxon>Cyanobacteriota</taxon>
        <taxon>Cyanophyceae</taxon>
        <taxon>Coleofasciculales</taxon>
        <taxon>Coleofasciculaceae</taxon>
        <taxon>Moorena</taxon>
    </lineage>
</organism>
<dbReference type="HAMAP" id="MF_01308">
    <property type="entry name" value="CemA_PxcA"/>
    <property type="match status" value="1"/>
</dbReference>